<dbReference type="RefSeq" id="WP_170020966.1">
    <property type="nucleotide sequence ID" value="NZ_JABCSC020000001.1"/>
</dbReference>
<evidence type="ECO:0000259" key="2">
    <source>
        <dbReference type="Pfam" id="PF21926"/>
    </source>
</evidence>
<reference evidence="3 4" key="1">
    <citation type="submission" date="2020-06" db="EMBL/GenBank/DDBJ databases">
        <title>Draft genome of Uliginosibacterium sp. IMCC34675.</title>
        <authorList>
            <person name="Song J."/>
        </authorList>
    </citation>
    <scope>NUCLEOTIDE SEQUENCE [LARGE SCALE GENOMIC DNA]</scope>
    <source>
        <strain evidence="3 4">IMCC34675</strain>
    </source>
</reference>
<evidence type="ECO:0000313" key="3">
    <source>
        <dbReference type="EMBL" id="NSL54470.1"/>
    </source>
</evidence>
<gene>
    <name evidence="3" type="ORF">HJ583_005500</name>
</gene>
<dbReference type="Gene3D" id="3.40.630.30">
    <property type="match status" value="1"/>
</dbReference>
<organism evidence="3 4">
    <name type="scientific">Uliginosibacterium aquaticum</name>
    <dbReference type="NCBI Taxonomy" id="2731212"/>
    <lineage>
        <taxon>Bacteria</taxon>
        <taxon>Pseudomonadati</taxon>
        <taxon>Pseudomonadota</taxon>
        <taxon>Betaproteobacteria</taxon>
        <taxon>Rhodocyclales</taxon>
        <taxon>Zoogloeaceae</taxon>
        <taxon>Uliginosibacterium</taxon>
    </lineage>
</organism>
<keyword evidence="4" id="KW-1185">Reference proteome</keyword>
<dbReference type="EMBL" id="JABCSC020000001">
    <property type="protein sequence ID" value="NSL54470.1"/>
    <property type="molecule type" value="Genomic_DNA"/>
</dbReference>
<evidence type="ECO:0000256" key="1">
    <source>
        <dbReference type="SAM" id="MobiDB-lite"/>
    </source>
</evidence>
<evidence type="ECO:0000313" key="4">
    <source>
        <dbReference type="Proteomes" id="UP000778523"/>
    </source>
</evidence>
<sequence length="224" mass="25189">MATVRPDSTAAKPLRSRLSNPDRHAPEQIYLFEALRELAFETCLEVAGSTLRIGLAASHWQLEQARRLLEQLQPQHPPLDRLPAPELERVVALALHISPRRQRAQGVICLRRDNPAGLQLDLLHRPALDALRARGARLVEVERLAFDQHIAPEQLARPMIQALASTVADWDSTDILAECPRSHAGFYCSQLGFKRLGKQTDAKRLLLCLSRKQLTRLQATRSES</sequence>
<feature type="domain" description="N-acyl amino acid synthase FeeM catalytic core" evidence="2">
    <location>
        <begin position="102"/>
        <end position="204"/>
    </location>
</feature>
<proteinExistence type="predicted"/>
<comment type="caution">
    <text evidence="3">The sequence shown here is derived from an EMBL/GenBank/DDBJ whole genome shotgun (WGS) entry which is preliminary data.</text>
</comment>
<dbReference type="InterPro" id="IPR054597">
    <property type="entry name" value="FeeM_cat"/>
</dbReference>
<accession>A0ABX2ID35</accession>
<name>A0ABX2ID35_9RHOO</name>
<dbReference type="Pfam" id="PF21926">
    <property type="entry name" value="FeeM"/>
    <property type="match status" value="1"/>
</dbReference>
<dbReference type="Proteomes" id="UP000778523">
    <property type="component" value="Unassembled WGS sequence"/>
</dbReference>
<feature type="region of interest" description="Disordered" evidence="1">
    <location>
        <begin position="1"/>
        <end position="20"/>
    </location>
</feature>
<protein>
    <recommendedName>
        <fullName evidence="2">N-acyl amino acid synthase FeeM catalytic core domain-containing protein</fullName>
    </recommendedName>
</protein>